<dbReference type="InterPro" id="IPR051457">
    <property type="entry name" value="2-oxoacid:Fd_oxidoreductase"/>
</dbReference>
<sequence length="252" mass="27732">MTKVFSRPKSMKECQTHYCAGCGHGIIHRIVCEIIDELSLREKTIAVAPVGCAVLAYDYWDFDVAEAPHGRTPAVATGIKRVCPDKFVFTYQGDGDLAAIGTSEIIHTANRGENISVVFVNNGVYGMTGGQMAPTTLLGQTSATTHPCRDKELDGFPLKITEMLACLKGVSYLERVSVDSPKEISNTKRAIKKSFEIQLARKGFSLVEILSPCPTYWGLSPVKSMERIRENVVKEYPIGVIKDIVKNGYKKL</sequence>
<dbReference type="Proteomes" id="UP000033428">
    <property type="component" value="Unassembled WGS sequence"/>
</dbReference>
<feature type="domain" description="Thiamine pyrophosphate enzyme TPP-binding" evidence="2">
    <location>
        <begin position="67"/>
        <end position="209"/>
    </location>
</feature>
<dbReference type="Gene3D" id="3.40.50.970">
    <property type="match status" value="1"/>
</dbReference>
<organism evidence="3 4">
    <name type="scientific">Candidatus Omnitrophus magneticus</name>
    <dbReference type="NCBI Taxonomy" id="1609969"/>
    <lineage>
        <taxon>Bacteria</taxon>
        <taxon>Pseudomonadati</taxon>
        <taxon>Candidatus Omnitrophota</taxon>
        <taxon>Candidatus Omnitrophus</taxon>
    </lineage>
</organism>
<dbReference type="GO" id="GO:0045333">
    <property type="term" value="P:cellular respiration"/>
    <property type="evidence" value="ECO:0007669"/>
    <property type="project" value="UniProtKB-ARBA"/>
</dbReference>
<dbReference type="PANTHER" id="PTHR48084:SF3">
    <property type="entry name" value="SUBUNIT OF PYRUVATE:FLAVODOXIN OXIDOREDUCTASE"/>
    <property type="match status" value="1"/>
</dbReference>
<reference evidence="3 4" key="1">
    <citation type="submission" date="2015-02" db="EMBL/GenBank/DDBJ databases">
        <title>Single-cell genomics of uncultivated deep-branching MTB reveals a conserved set of magnetosome genes.</title>
        <authorList>
            <person name="Kolinko S."/>
            <person name="Richter M."/>
            <person name="Glockner F.O."/>
            <person name="Brachmann A."/>
            <person name="Schuler D."/>
        </authorList>
    </citation>
    <scope>NUCLEOTIDE SEQUENCE [LARGE SCALE GENOMIC DNA]</scope>
    <source>
        <strain evidence="3">SKK-01</strain>
    </source>
</reference>
<comment type="caution">
    <text evidence="3">The sequence shown here is derived from an EMBL/GenBank/DDBJ whole genome shotgun (WGS) entry which is preliminary data.</text>
</comment>
<dbReference type="GO" id="GO:0030976">
    <property type="term" value="F:thiamine pyrophosphate binding"/>
    <property type="evidence" value="ECO:0007669"/>
    <property type="project" value="InterPro"/>
</dbReference>
<dbReference type="InterPro" id="IPR029061">
    <property type="entry name" value="THDP-binding"/>
</dbReference>
<evidence type="ECO:0000313" key="4">
    <source>
        <dbReference type="Proteomes" id="UP000033428"/>
    </source>
</evidence>
<dbReference type="GO" id="GO:0044281">
    <property type="term" value="P:small molecule metabolic process"/>
    <property type="evidence" value="ECO:0007669"/>
    <property type="project" value="UniProtKB-ARBA"/>
</dbReference>
<gene>
    <name evidence="3" type="ORF">OMAG_001873</name>
</gene>
<proteinExistence type="predicted"/>
<dbReference type="Pfam" id="PF02775">
    <property type="entry name" value="TPP_enzyme_C"/>
    <property type="match status" value="1"/>
</dbReference>
<dbReference type="SUPFAM" id="SSF52518">
    <property type="entry name" value="Thiamin diphosphate-binding fold (THDP-binding)"/>
    <property type="match status" value="1"/>
</dbReference>
<dbReference type="InterPro" id="IPR011766">
    <property type="entry name" value="TPP_enzyme_TPP-bd"/>
</dbReference>
<protein>
    <submittedName>
        <fullName evidence="3">Thiamine pyrophosphate domain-containing TPP-binding protein</fullName>
    </submittedName>
</protein>
<name>A0A0F0CRX5_9BACT</name>
<keyword evidence="4" id="KW-1185">Reference proteome</keyword>
<dbReference type="EMBL" id="JYNY01000377">
    <property type="protein sequence ID" value="KJJ84256.1"/>
    <property type="molecule type" value="Genomic_DNA"/>
</dbReference>
<dbReference type="AlphaFoldDB" id="A0A0F0CRX5"/>
<evidence type="ECO:0000256" key="1">
    <source>
        <dbReference type="ARBA" id="ARBA00023002"/>
    </source>
</evidence>
<evidence type="ECO:0000313" key="3">
    <source>
        <dbReference type="EMBL" id="KJJ84256.1"/>
    </source>
</evidence>
<dbReference type="GO" id="GO:0016625">
    <property type="term" value="F:oxidoreductase activity, acting on the aldehyde or oxo group of donors, iron-sulfur protein as acceptor"/>
    <property type="evidence" value="ECO:0007669"/>
    <property type="project" value="UniProtKB-ARBA"/>
</dbReference>
<keyword evidence="1" id="KW-0560">Oxidoreductase</keyword>
<accession>A0A0F0CRX5</accession>
<dbReference type="PATRIC" id="fig|1609969.3.peg.2001"/>
<evidence type="ECO:0000259" key="2">
    <source>
        <dbReference type="Pfam" id="PF02775"/>
    </source>
</evidence>
<dbReference type="PANTHER" id="PTHR48084">
    <property type="entry name" value="2-OXOGLUTARATE OXIDOREDUCTASE SUBUNIT KORB-RELATED"/>
    <property type="match status" value="1"/>
</dbReference>